<evidence type="ECO:0000313" key="1">
    <source>
        <dbReference type="EMBL" id="QJA91763.1"/>
    </source>
</evidence>
<name>A0A6M3LB99_9ZZZZ</name>
<organism evidence="1">
    <name type="scientific">viral metagenome</name>
    <dbReference type="NCBI Taxonomy" id="1070528"/>
    <lineage>
        <taxon>unclassified sequences</taxon>
        <taxon>metagenomes</taxon>
        <taxon>organismal metagenomes</taxon>
    </lineage>
</organism>
<proteinExistence type="predicted"/>
<dbReference type="EMBL" id="MT143011">
    <property type="protein sequence ID" value="QJA91763.1"/>
    <property type="molecule type" value="Genomic_DNA"/>
</dbReference>
<dbReference type="AlphaFoldDB" id="A0A6M3LB99"/>
<protein>
    <submittedName>
        <fullName evidence="1">Uncharacterized protein</fullName>
    </submittedName>
</protein>
<reference evidence="1" key="1">
    <citation type="submission" date="2020-03" db="EMBL/GenBank/DDBJ databases">
        <title>The deep terrestrial virosphere.</title>
        <authorList>
            <person name="Holmfeldt K."/>
            <person name="Nilsson E."/>
            <person name="Simone D."/>
            <person name="Lopez-Fernandez M."/>
            <person name="Wu X."/>
            <person name="de Brujin I."/>
            <person name="Lundin D."/>
            <person name="Andersson A."/>
            <person name="Bertilsson S."/>
            <person name="Dopson M."/>
        </authorList>
    </citation>
    <scope>NUCLEOTIDE SEQUENCE</scope>
    <source>
        <strain evidence="1">MM415B03262</strain>
    </source>
</reference>
<accession>A0A6M3LB99</accession>
<gene>
    <name evidence="1" type="ORF">MM415B03262_0014</name>
</gene>
<sequence length="84" mass="9541">MDGDGCGLPQRILTSQEGVRSIPERCPEMRECPVCKESLERVGVLPVQCRACGADRRTEDEAMYAPYTNPDDYYNAKAEERWAR</sequence>